<protein>
    <submittedName>
        <fullName evidence="2">Uncharacterized protein</fullName>
    </submittedName>
</protein>
<accession>A0ABD0Y9K1</accession>
<gene>
    <name evidence="2" type="ORF">AAG570_001717</name>
</gene>
<dbReference type="AlphaFoldDB" id="A0ABD0Y9K1"/>
<evidence type="ECO:0000313" key="3">
    <source>
        <dbReference type="Proteomes" id="UP001558652"/>
    </source>
</evidence>
<name>A0ABD0Y9K1_9HEMI</name>
<proteinExistence type="predicted"/>
<organism evidence="2 3">
    <name type="scientific">Ranatra chinensis</name>
    <dbReference type="NCBI Taxonomy" id="642074"/>
    <lineage>
        <taxon>Eukaryota</taxon>
        <taxon>Metazoa</taxon>
        <taxon>Ecdysozoa</taxon>
        <taxon>Arthropoda</taxon>
        <taxon>Hexapoda</taxon>
        <taxon>Insecta</taxon>
        <taxon>Pterygota</taxon>
        <taxon>Neoptera</taxon>
        <taxon>Paraneoptera</taxon>
        <taxon>Hemiptera</taxon>
        <taxon>Heteroptera</taxon>
        <taxon>Panheteroptera</taxon>
        <taxon>Nepomorpha</taxon>
        <taxon>Nepidae</taxon>
        <taxon>Ranatrinae</taxon>
        <taxon>Ranatra</taxon>
    </lineage>
</organism>
<reference evidence="2 3" key="1">
    <citation type="submission" date="2024-07" db="EMBL/GenBank/DDBJ databases">
        <title>Chromosome-level genome assembly of the water stick insect Ranatra chinensis (Heteroptera: Nepidae).</title>
        <authorList>
            <person name="Liu X."/>
        </authorList>
    </citation>
    <scope>NUCLEOTIDE SEQUENCE [LARGE SCALE GENOMIC DNA]</scope>
    <source>
        <strain evidence="2">Cailab_2021Rc</strain>
        <tissue evidence="2">Muscle</tissue>
    </source>
</reference>
<sequence length="369" mass="38951">MAFKRRNVLPEQEAGDGGNRTYNHKRLANGTYRFPSVSCVLFCGTCFGAWTLVIPTVAQAEEQDAGDDGKRTGSEATARQRPHDIVNLFEQSERYQVRWYGPDLDMPEVTVTTYVRTENRRSSGYEIVTEKRERVTPVDRNWPLFGRVFPLERGTGGRRSSRDAPPGFCVCPTPATGGIQQQTAVVLSPVPSAVPVSGPPPVLVPGVTQIPAVAPGALPGAAPAAAPAAPTAVPAAEPAAIPGAVPAASPAAVPAASPSAVPAASPSALPALSPPRANGTVPSPHPQSFCMKCPHCLKPIGFFAGKKEGYASKNVARRTARVSERPPPRPPIVLLPSAPDLAARAPPIALKCFIVGHNYVCGRKKVHRK</sequence>
<feature type="region of interest" description="Disordered" evidence="1">
    <location>
        <begin position="1"/>
        <end position="22"/>
    </location>
</feature>
<feature type="region of interest" description="Disordered" evidence="1">
    <location>
        <begin position="61"/>
        <end position="82"/>
    </location>
</feature>
<dbReference type="Proteomes" id="UP001558652">
    <property type="component" value="Unassembled WGS sequence"/>
</dbReference>
<keyword evidence="3" id="KW-1185">Reference proteome</keyword>
<evidence type="ECO:0000256" key="1">
    <source>
        <dbReference type="SAM" id="MobiDB-lite"/>
    </source>
</evidence>
<comment type="caution">
    <text evidence="2">The sequence shown here is derived from an EMBL/GenBank/DDBJ whole genome shotgun (WGS) entry which is preliminary data.</text>
</comment>
<dbReference type="EMBL" id="JBFDAA010000011">
    <property type="protein sequence ID" value="KAL1123947.1"/>
    <property type="molecule type" value="Genomic_DNA"/>
</dbReference>
<evidence type="ECO:0000313" key="2">
    <source>
        <dbReference type="EMBL" id="KAL1123947.1"/>
    </source>
</evidence>